<keyword evidence="1" id="KW-0812">Transmembrane</keyword>
<evidence type="ECO:0000313" key="3">
    <source>
        <dbReference type="Proteomes" id="UP000199392"/>
    </source>
</evidence>
<evidence type="ECO:0000256" key="1">
    <source>
        <dbReference type="SAM" id="Phobius"/>
    </source>
</evidence>
<organism evidence="2 3">
    <name type="scientific">Alloyangia pacifica</name>
    <dbReference type="NCBI Taxonomy" id="311180"/>
    <lineage>
        <taxon>Bacteria</taxon>
        <taxon>Pseudomonadati</taxon>
        <taxon>Pseudomonadota</taxon>
        <taxon>Alphaproteobacteria</taxon>
        <taxon>Rhodobacterales</taxon>
        <taxon>Roseobacteraceae</taxon>
        <taxon>Alloyangia</taxon>
    </lineage>
</organism>
<proteinExistence type="predicted"/>
<dbReference type="InterPro" id="IPR025333">
    <property type="entry name" value="DUF4239"/>
</dbReference>
<dbReference type="Proteomes" id="UP000199392">
    <property type="component" value="Unassembled WGS sequence"/>
</dbReference>
<protein>
    <recommendedName>
        <fullName evidence="4">DUF4239 domain-containing protein</fullName>
    </recommendedName>
</protein>
<sequence>MPRQEFRGAPDISDSADPARFSGGEGFPVSIASHSIPFGLVALIFLLALPICAFAGFRFGSLELTRNPARFVEGKLPGEASLGALLALLGLLLGFTFSATLNWREASVSAVVEEAAALGTAFLRADLLPDAEGRPLQQALLDYGRTRIVPPGYRPTRENIDAFVAKSTEAQASLWPATMAALTPEVPAPVATFVAGGITEVLDAHSRRVAAASKSITSGIWMLLTFAAGSGVFIIGNRAALQGRRLSWRTMVFSVVLTAVLVTIEDLSRASDGFSIVPQTPLIAAVADMEAALGTAALASAAPQP</sequence>
<dbReference type="STRING" id="311180.SAMN04488050_10380"/>
<dbReference type="AlphaFoldDB" id="A0A1I6RGY7"/>
<evidence type="ECO:0000313" key="2">
    <source>
        <dbReference type="EMBL" id="SFS63935.1"/>
    </source>
</evidence>
<feature type="transmembrane region" description="Helical" evidence="1">
    <location>
        <begin position="220"/>
        <end position="240"/>
    </location>
</feature>
<gene>
    <name evidence="2" type="ORF">SAMN04488050_10380</name>
</gene>
<keyword evidence="1" id="KW-1133">Transmembrane helix</keyword>
<reference evidence="3" key="1">
    <citation type="submission" date="2016-10" db="EMBL/GenBank/DDBJ databases">
        <authorList>
            <person name="Varghese N."/>
            <person name="Submissions S."/>
        </authorList>
    </citation>
    <scope>NUCLEOTIDE SEQUENCE [LARGE SCALE GENOMIC DNA]</scope>
    <source>
        <strain evidence="3">DSM 26894</strain>
    </source>
</reference>
<keyword evidence="1" id="KW-0472">Membrane</keyword>
<name>A0A1I6RGY7_9RHOB</name>
<dbReference type="EMBL" id="FOZW01000003">
    <property type="protein sequence ID" value="SFS63935.1"/>
    <property type="molecule type" value="Genomic_DNA"/>
</dbReference>
<feature type="transmembrane region" description="Helical" evidence="1">
    <location>
        <begin position="80"/>
        <end position="101"/>
    </location>
</feature>
<keyword evidence="3" id="KW-1185">Reference proteome</keyword>
<dbReference type="Pfam" id="PF14023">
    <property type="entry name" value="Bestrophin-like"/>
    <property type="match status" value="1"/>
</dbReference>
<accession>A0A1I6RGY7</accession>
<feature type="transmembrane region" description="Helical" evidence="1">
    <location>
        <begin position="38"/>
        <end position="60"/>
    </location>
</feature>
<evidence type="ECO:0008006" key="4">
    <source>
        <dbReference type="Google" id="ProtNLM"/>
    </source>
</evidence>